<feature type="chain" id="PRO_5004581721" description="Translocon-associated protein subunit alpha" evidence="14">
    <location>
        <begin position="26"/>
        <end position="295"/>
    </location>
</feature>
<feature type="compositionally biased region" description="Basic residues" evidence="12">
    <location>
        <begin position="274"/>
        <end position="287"/>
    </location>
</feature>
<dbReference type="HOGENOM" id="CLU_073618_0_0_1"/>
<evidence type="ECO:0000256" key="3">
    <source>
        <dbReference type="ARBA" id="ARBA00020280"/>
    </source>
</evidence>
<dbReference type="OrthoDB" id="1926781at2759"/>
<dbReference type="PANTHER" id="PTHR12924">
    <property type="entry name" value="TRANSLOCON-ASSOCIATED PROTEIN, ALPHA SUBUNIT"/>
    <property type="match status" value="1"/>
</dbReference>
<evidence type="ECO:0000256" key="11">
    <source>
        <dbReference type="ARBA" id="ARBA00031071"/>
    </source>
</evidence>
<comment type="function">
    <text evidence="9">TRAP proteins are part of a complex whose function is to bind calcium to the ER membrane and thereby regulate the retention of ER resident proteins. May be involved in the recycling of the translocation apparatus after completion of the translocation process or may function as a membrane-bound chaperone facilitating folding of translocated proteins.</text>
</comment>
<evidence type="ECO:0000256" key="5">
    <source>
        <dbReference type="ARBA" id="ARBA00022729"/>
    </source>
</evidence>
<evidence type="ECO:0000256" key="7">
    <source>
        <dbReference type="ARBA" id="ARBA00022989"/>
    </source>
</evidence>
<sequence length="295" mass="32451">MMLLNRISLILLLLIPLNLFSPTISFQGVDAADQKNEPNAGSDSVEGEDEAAVEEDAGGDALVSGTGEDEDDSLSLKPSPDVDTYFMFTKPAGKGLELPANSDAHFLVGFANRGQKDFIVESMGASFRYAMDFNFHIQNFSAIPYNKVIKPNEETTLAYSFFISEAYSTRPYGFTVELHYKDKDGNQFMNAVFNETVSIVEVDEGLDGETIFLYIFLIALVGLLAFGAQQLFFSMSKKRISAPKAKVEVGTVSTTDVDYDWLPPETLSAINKSPRNKASPRQRKVKRGTGSSEDE</sequence>
<feature type="region of interest" description="Disordered" evidence="12">
    <location>
        <begin position="267"/>
        <end position="295"/>
    </location>
</feature>
<feature type="signal peptide" evidence="14">
    <location>
        <begin position="1"/>
        <end position="25"/>
    </location>
</feature>
<proteinExistence type="inferred from homology"/>
<reference evidence="16" key="1">
    <citation type="submission" date="2011-08" db="EMBL/GenBank/DDBJ databases">
        <authorList>
            <person name="Rombauts S."/>
        </authorList>
    </citation>
    <scope>NUCLEOTIDE SEQUENCE</scope>
    <source>
        <strain evidence="16">London</strain>
    </source>
</reference>
<comment type="subcellular location">
    <subcellularLocation>
        <location evidence="1">Endoplasmic reticulum membrane</location>
        <topology evidence="1">Single-pass type I membrane protein</topology>
    </subcellularLocation>
</comment>
<dbReference type="GO" id="GO:0005789">
    <property type="term" value="C:endoplasmic reticulum membrane"/>
    <property type="evidence" value="ECO:0007669"/>
    <property type="project" value="UniProtKB-SubCell"/>
</dbReference>
<evidence type="ECO:0000313" key="15">
    <source>
        <dbReference type="EnsemblMetazoa" id="tetur21g00570.1"/>
    </source>
</evidence>
<feature type="region of interest" description="Disordered" evidence="12">
    <location>
        <begin position="31"/>
        <end position="78"/>
    </location>
</feature>
<accession>T1KTQ2</accession>
<gene>
    <name evidence="15" type="primary">107367322</name>
</gene>
<keyword evidence="6" id="KW-0256">Endoplasmic reticulum</keyword>
<reference evidence="15" key="2">
    <citation type="submission" date="2015-06" db="UniProtKB">
        <authorList>
            <consortium name="EnsemblMetazoa"/>
        </authorList>
    </citation>
    <scope>IDENTIFICATION</scope>
</reference>
<dbReference type="AlphaFoldDB" id="T1KTQ2"/>
<comment type="similarity">
    <text evidence="2">Belongs to the TRAP-alpha family.</text>
</comment>
<name>T1KTQ2_TETUR</name>
<feature type="transmembrane region" description="Helical" evidence="13">
    <location>
        <begin position="211"/>
        <end position="233"/>
    </location>
</feature>
<evidence type="ECO:0000256" key="14">
    <source>
        <dbReference type="SAM" id="SignalP"/>
    </source>
</evidence>
<dbReference type="OMA" id="TFPYSFT"/>
<dbReference type="InterPro" id="IPR005595">
    <property type="entry name" value="TRAP_alpha"/>
</dbReference>
<dbReference type="KEGG" id="tut:107367322"/>
<keyword evidence="7 13" id="KW-1133">Transmembrane helix</keyword>
<dbReference type="Pfam" id="PF03896">
    <property type="entry name" value="TRAP_alpha"/>
    <property type="match status" value="1"/>
</dbReference>
<evidence type="ECO:0000256" key="12">
    <source>
        <dbReference type="SAM" id="MobiDB-lite"/>
    </source>
</evidence>
<dbReference type="EMBL" id="CAEY01000545">
    <property type="status" value="NOT_ANNOTATED_CDS"/>
    <property type="molecule type" value="Genomic_DNA"/>
</dbReference>
<evidence type="ECO:0000256" key="8">
    <source>
        <dbReference type="ARBA" id="ARBA00023136"/>
    </source>
</evidence>
<keyword evidence="16" id="KW-1185">Reference proteome</keyword>
<dbReference type="STRING" id="32264.T1KTQ2"/>
<evidence type="ECO:0000256" key="4">
    <source>
        <dbReference type="ARBA" id="ARBA00022692"/>
    </source>
</evidence>
<dbReference type="Proteomes" id="UP000015104">
    <property type="component" value="Unassembled WGS sequence"/>
</dbReference>
<dbReference type="PANTHER" id="PTHR12924:SF0">
    <property type="entry name" value="TRANSLOCON-ASSOCIATED PROTEIN SUBUNIT ALPHA"/>
    <property type="match status" value="1"/>
</dbReference>
<dbReference type="eggNOG" id="KOG1631">
    <property type="taxonomic scope" value="Eukaryota"/>
</dbReference>
<keyword evidence="8 13" id="KW-0472">Membrane</keyword>
<keyword evidence="4 13" id="KW-0812">Transmembrane</keyword>
<organism evidence="15 16">
    <name type="scientific">Tetranychus urticae</name>
    <name type="common">Two-spotted spider mite</name>
    <dbReference type="NCBI Taxonomy" id="32264"/>
    <lineage>
        <taxon>Eukaryota</taxon>
        <taxon>Metazoa</taxon>
        <taxon>Ecdysozoa</taxon>
        <taxon>Arthropoda</taxon>
        <taxon>Chelicerata</taxon>
        <taxon>Arachnida</taxon>
        <taxon>Acari</taxon>
        <taxon>Acariformes</taxon>
        <taxon>Trombidiformes</taxon>
        <taxon>Prostigmata</taxon>
        <taxon>Eleutherengona</taxon>
        <taxon>Raphignathae</taxon>
        <taxon>Tetranychoidea</taxon>
        <taxon>Tetranychidae</taxon>
        <taxon>Tetranychus</taxon>
    </lineage>
</organism>
<evidence type="ECO:0000256" key="9">
    <source>
        <dbReference type="ARBA" id="ARBA00025620"/>
    </source>
</evidence>
<comment type="subunit">
    <text evidence="10">Heterotetramer of TRAP-alpha, TRAP-beta, TRAP-delta and TRAP-gamma. Interacts with palmitoylated calnexin (CALX), the interaction is required for efficient folding of glycosylated proteins.</text>
</comment>
<evidence type="ECO:0000256" key="10">
    <source>
        <dbReference type="ARBA" id="ARBA00025854"/>
    </source>
</evidence>
<dbReference type="EnsemblMetazoa" id="tetur21g00570.1">
    <property type="protein sequence ID" value="tetur21g00570.1"/>
    <property type="gene ID" value="tetur21g00570"/>
</dbReference>
<evidence type="ECO:0000256" key="6">
    <source>
        <dbReference type="ARBA" id="ARBA00022824"/>
    </source>
</evidence>
<evidence type="ECO:0000256" key="13">
    <source>
        <dbReference type="SAM" id="Phobius"/>
    </source>
</evidence>
<feature type="compositionally biased region" description="Acidic residues" evidence="12">
    <location>
        <begin position="45"/>
        <end position="58"/>
    </location>
</feature>
<evidence type="ECO:0000313" key="16">
    <source>
        <dbReference type="Proteomes" id="UP000015104"/>
    </source>
</evidence>
<keyword evidence="5 14" id="KW-0732">Signal</keyword>
<protein>
    <recommendedName>
        <fullName evidence="3">Translocon-associated protein subunit alpha</fullName>
    </recommendedName>
    <alternativeName>
        <fullName evidence="11">Signal sequence receptor subunit alpha</fullName>
    </alternativeName>
</protein>
<evidence type="ECO:0000256" key="2">
    <source>
        <dbReference type="ARBA" id="ARBA00006776"/>
    </source>
</evidence>
<evidence type="ECO:0000256" key="1">
    <source>
        <dbReference type="ARBA" id="ARBA00004115"/>
    </source>
</evidence>